<dbReference type="RefSeq" id="WP_309798125.1">
    <property type="nucleotide sequence ID" value="NZ_BAAAHY010000005.1"/>
</dbReference>
<evidence type="ECO:0000313" key="6">
    <source>
        <dbReference type="Proteomes" id="UP001185069"/>
    </source>
</evidence>
<evidence type="ECO:0000313" key="5">
    <source>
        <dbReference type="EMBL" id="MDR6269645.1"/>
    </source>
</evidence>
<dbReference type="EMBL" id="JAVDQF010000001">
    <property type="protein sequence ID" value="MDR6269645.1"/>
    <property type="molecule type" value="Genomic_DNA"/>
</dbReference>
<organism evidence="5 6">
    <name type="scientific">Arthrobacter russicus</name>
    <dbReference type="NCBI Taxonomy" id="172040"/>
    <lineage>
        <taxon>Bacteria</taxon>
        <taxon>Bacillati</taxon>
        <taxon>Actinomycetota</taxon>
        <taxon>Actinomycetes</taxon>
        <taxon>Micrococcales</taxon>
        <taxon>Micrococcaceae</taxon>
        <taxon>Arthrobacter</taxon>
    </lineage>
</organism>
<evidence type="ECO:0000256" key="1">
    <source>
        <dbReference type="ARBA" id="ARBA00006284"/>
    </source>
</evidence>
<gene>
    <name evidence="5" type="ORF">JOE69_001883</name>
</gene>
<dbReference type="PANTHER" id="PTHR21599">
    <property type="entry name" value="GLYCERATE KINASE"/>
    <property type="match status" value="1"/>
</dbReference>
<proteinExistence type="inferred from homology"/>
<dbReference type="InterPro" id="IPR036129">
    <property type="entry name" value="Glycerate_kinase_sf"/>
</dbReference>
<dbReference type="SUPFAM" id="SSF110738">
    <property type="entry name" value="Glycerate kinase I"/>
    <property type="match status" value="1"/>
</dbReference>
<comment type="caution">
    <text evidence="5">The sequence shown here is derived from an EMBL/GenBank/DDBJ whole genome shotgun (WGS) entry which is preliminary data.</text>
</comment>
<dbReference type="EC" id="2.7.1.31" evidence="5"/>
<dbReference type="InterPro" id="IPR004381">
    <property type="entry name" value="Glycerate_kinase"/>
</dbReference>
<dbReference type="Gene3D" id="3.40.50.10350">
    <property type="entry name" value="Glycerate kinase, domain 1"/>
    <property type="match status" value="1"/>
</dbReference>
<dbReference type="NCBIfam" id="TIGR00045">
    <property type="entry name" value="glycerate kinase"/>
    <property type="match status" value="1"/>
</dbReference>
<dbReference type="PANTHER" id="PTHR21599:SF0">
    <property type="entry name" value="GLYCERATE KINASE"/>
    <property type="match status" value="1"/>
</dbReference>
<accession>A0ABU1JB44</accession>
<evidence type="ECO:0000256" key="2">
    <source>
        <dbReference type="ARBA" id="ARBA00022679"/>
    </source>
</evidence>
<dbReference type="GO" id="GO:0008887">
    <property type="term" value="F:glycerate kinase activity"/>
    <property type="evidence" value="ECO:0007669"/>
    <property type="project" value="UniProtKB-EC"/>
</dbReference>
<sequence length="374" mass="36956">MQVLIAPDKFKGTLSALEAAQAMAEGVLRVYPDAQVQLLPMADGGEGTVAAAVEAGFEERLTAVVGPILKPTGAVWALNGTTAVIETAQASGFLLAEQNPENALRAHSYGCGQLIAAALDGGATEIVLGLGGSAMTDGGTGALRALGLQLLDRHGTLLPLGGGPLADAVAIDASGLDPRLASVQIRLAVDVDNPLSGPDGAAHVFASQKGADGAGVELLDVGLRNLASLLRQEAGADVNVAGAGAAGGFPASFLAFAGRQIGSVRIEPGAQLVGELVGLDAKLAAADLLLTGEGSVDAQSLAGKTPVAVARKAQQAGVPVVLVAGQISVGFEELTALGVVAAASLVEVARGADAALAEPARYLALATAEALNGI</sequence>
<protein>
    <submittedName>
        <fullName evidence="5">Glycerate kinase</fullName>
        <ecNumber evidence="5">2.7.1.31</ecNumber>
    </submittedName>
</protein>
<keyword evidence="3 4" id="KW-0418">Kinase</keyword>
<dbReference type="Gene3D" id="3.90.1510.10">
    <property type="entry name" value="Glycerate kinase, domain 2"/>
    <property type="match status" value="1"/>
</dbReference>
<keyword evidence="6" id="KW-1185">Reference proteome</keyword>
<keyword evidence="2 4" id="KW-0808">Transferase</keyword>
<name>A0ABU1JB44_9MICC</name>
<dbReference type="InterPro" id="IPR018193">
    <property type="entry name" value="Glyc_kinase_flavodox-like_fold"/>
</dbReference>
<evidence type="ECO:0000256" key="3">
    <source>
        <dbReference type="ARBA" id="ARBA00022777"/>
    </source>
</evidence>
<comment type="similarity">
    <text evidence="1 4">Belongs to the glycerate kinase type-1 family.</text>
</comment>
<reference evidence="5 6" key="1">
    <citation type="submission" date="2023-07" db="EMBL/GenBank/DDBJ databases">
        <title>Sequencing the genomes of 1000 actinobacteria strains.</title>
        <authorList>
            <person name="Klenk H.-P."/>
        </authorList>
    </citation>
    <scope>NUCLEOTIDE SEQUENCE [LARGE SCALE GENOMIC DNA]</scope>
    <source>
        <strain evidence="5 6">DSM 14555</strain>
    </source>
</reference>
<dbReference type="PIRSF" id="PIRSF006078">
    <property type="entry name" value="GlxK"/>
    <property type="match status" value="1"/>
</dbReference>
<dbReference type="Pfam" id="PF02595">
    <property type="entry name" value="Gly_kinase"/>
    <property type="match status" value="1"/>
</dbReference>
<dbReference type="Proteomes" id="UP001185069">
    <property type="component" value="Unassembled WGS sequence"/>
</dbReference>
<evidence type="ECO:0000256" key="4">
    <source>
        <dbReference type="PIRNR" id="PIRNR006078"/>
    </source>
</evidence>
<dbReference type="InterPro" id="IPR018197">
    <property type="entry name" value="Glycerate_kinase_RE-like"/>
</dbReference>